<dbReference type="GO" id="GO:0042981">
    <property type="term" value="P:regulation of apoptotic process"/>
    <property type="evidence" value="ECO:0007669"/>
    <property type="project" value="InterPro"/>
</dbReference>
<evidence type="ECO:0000256" key="4">
    <source>
        <dbReference type="ARBA" id="ARBA00022859"/>
    </source>
</evidence>
<dbReference type="InterPro" id="IPR029071">
    <property type="entry name" value="Ubiquitin-like_domsf"/>
</dbReference>
<sequence length="260" mass="29951">MTTHQQEGEQRYDTKDTTLKFVTRQDYITQFVDDHRAELIQRVSPVEPIADVMLSKGLIHPEVNSNILAARTSQEKMRVLYEAMSTQAQKEALYSILEKDYSWVTQDINRMRIFPLGKTGAGRSASGNTILVEGQRQERMAIGMGHIEEEMNNTRVLQLKQNTVERVPEGLSRKSATFHVRVNGLRGEIMEIDVGHSEEEMNNTTVLQLKQKIVQRLPGWDIDTLTMRYTYKTLEDSRLLSCYGIQDKSLINLVLDKYRE</sequence>
<keyword evidence="9" id="KW-1185">Reference proteome</keyword>
<comment type="caution">
    <text evidence="8">The sequence shown here is derived from an EMBL/GenBank/DDBJ whole genome shotgun (WGS) entry which is preliminary data.</text>
</comment>
<dbReference type="CDD" id="cd17039">
    <property type="entry name" value="Ubl_ubiquitin_like"/>
    <property type="match status" value="1"/>
</dbReference>
<reference evidence="8 9" key="1">
    <citation type="submission" date="2021-04" db="EMBL/GenBank/DDBJ databases">
        <authorList>
            <person name="De Guttry C."/>
            <person name="Zahm M."/>
            <person name="Klopp C."/>
            <person name="Cabau C."/>
            <person name="Louis A."/>
            <person name="Berthelot C."/>
            <person name="Parey E."/>
            <person name="Roest Crollius H."/>
            <person name="Montfort J."/>
            <person name="Robinson-Rechavi M."/>
            <person name="Bucao C."/>
            <person name="Bouchez O."/>
            <person name="Gislard M."/>
            <person name="Lluch J."/>
            <person name="Milhes M."/>
            <person name="Lampietro C."/>
            <person name="Lopez Roques C."/>
            <person name="Donnadieu C."/>
            <person name="Braasch I."/>
            <person name="Desvignes T."/>
            <person name="Postlethwait J."/>
            <person name="Bobe J."/>
            <person name="Wedekind C."/>
            <person name="Guiguen Y."/>
        </authorList>
    </citation>
    <scope>NUCLEOTIDE SEQUENCE [LARGE SCALE GENOMIC DNA]</scope>
    <source>
        <strain evidence="8">Cs_M1</strain>
        <tissue evidence="8">Blood</tissue>
    </source>
</reference>
<evidence type="ECO:0000313" key="9">
    <source>
        <dbReference type="Proteomes" id="UP001356427"/>
    </source>
</evidence>
<evidence type="ECO:0000256" key="3">
    <source>
        <dbReference type="ARBA" id="ARBA00022588"/>
    </source>
</evidence>
<dbReference type="Gene3D" id="1.10.533.10">
    <property type="entry name" value="Death Domain, Fas"/>
    <property type="match status" value="1"/>
</dbReference>
<dbReference type="Proteomes" id="UP001356427">
    <property type="component" value="Unassembled WGS sequence"/>
</dbReference>
<dbReference type="Pfam" id="PF00240">
    <property type="entry name" value="ubiquitin"/>
    <property type="match status" value="1"/>
</dbReference>
<dbReference type="PROSITE" id="PS50209">
    <property type="entry name" value="CARD"/>
    <property type="match status" value="1"/>
</dbReference>
<dbReference type="Pfam" id="PF00619">
    <property type="entry name" value="CARD"/>
    <property type="match status" value="1"/>
</dbReference>
<dbReference type="AlphaFoldDB" id="A0AAN8MFY2"/>
<dbReference type="InterPro" id="IPR011029">
    <property type="entry name" value="DEATH-like_dom_sf"/>
</dbReference>
<dbReference type="InterPro" id="IPR000626">
    <property type="entry name" value="Ubiquitin-like_dom"/>
</dbReference>
<evidence type="ECO:0000259" key="7">
    <source>
        <dbReference type="PROSITE" id="PS50209"/>
    </source>
</evidence>
<keyword evidence="4" id="KW-0391">Immunity</keyword>
<dbReference type="GO" id="GO:0006954">
    <property type="term" value="P:inflammatory response"/>
    <property type="evidence" value="ECO:0007669"/>
    <property type="project" value="UniProtKB-KW"/>
</dbReference>
<evidence type="ECO:0008006" key="10">
    <source>
        <dbReference type="Google" id="ProtNLM"/>
    </source>
</evidence>
<keyword evidence="5" id="KW-0395">Inflammatory response</keyword>
<organism evidence="8 9">
    <name type="scientific">Coregonus suidteri</name>
    <dbReference type="NCBI Taxonomy" id="861788"/>
    <lineage>
        <taxon>Eukaryota</taxon>
        <taxon>Metazoa</taxon>
        <taxon>Chordata</taxon>
        <taxon>Craniata</taxon>
        <taxon>Vertebrata</taxon>
        <taxon>Euteleostomi</taxon>
        <taxon>Actinopterygii</taxon>
        <taxon>Neopterygii</taxon>
        <taxon>Teleostei</taxon>
        <taxon>Protacanthopterygii</taxon>
        <taxon>Salmoniformes</taxon>
        <taxon>Salmonidae</taxon>
        <taxon>Coregoninae</taxon>
        <taxon>Coregonus</taxon>
    </lineage>
</organism>
<dbReference type="GO" id="GO:0045087">
    <property type="term" value="P:innate immune response"/>
    <property type="evidence" value="ECO:0007669"/>
    <property type="project" value="UniProtKB-KW"/>
</dbReference>
<accession>A0AAN8MFY2</accession>
<evidence type="ECO:0000259" key="6">
    <source>
        <dbReference type="PROSITE" id="PS50053"/>
    </source>
</evidence>
<name>A0AAN8MFY2_9TELE</name>
<dbReference type="PANTHER" id="PTHR46985:SF2">
    <property type="entry name" value="APOPTOSIS-ASSOCIATED SPECK-LIKE PROTEIN CONTAINING A CARD"/>
    <property type="match status" value="1"/>
</dbReference>
<proteinExistence type="predicted"/>
<dbReference type="SUPFAM" id="SSF54236">
    <property type="entry name" value="Ubiquitin-like"/>
    <property type="match status" value="1"/>
</dbReference>
<evidence type="ECO:0000313" key="8">
    <source>
        <dbReference type="EMBL" id="KAK6323290.1"/>
    </source>
</evidence>
<keyword evidence="2" id="KW-0963">Cytoplasm</keyword>
<dbReference type="Gene3D" id="3.10.20.90">
    <property type="entry name" value="Phosphatidylinositol 3-kinase Catalytic Subunit, Chain A, domain 1"/>
    <property type="match status" value="1"/>
</dbReference>
<protein>
    <recommendedName>
        <fullName evidence="10">Ubiquitin-like domain-containing protein</fullName>
    </recommendedName>
</protein>
<dbReference type="InterPro" id="IPR001315">
    <property type="entry name" value="CARD"/>
</dbReference>
<dbReference type="SUPFAM" id="SSF47986">
    <property type="entry name" value="DEATH domain"/>
    <property type="match status" value="1"/>
</dbReference>
<evidence type="ECO:0000256" key="2">
    <source>
        <dbReference type="ARBA" id="ARBA00022490"/>
    </source>
</evidence>
<dbReference type="PROSITE" id="PS50053">
    <property type="entry name" value="UBIQUITIN_2"/>
    <property type="match status" value="1"/>
</dbReference>
<evidence type="ECO:0000256" key="5">
    <source>
        <dbReference type="ARBA" id="ARBA00023198"/>
    </source>
</evidence>
<feature type="domain" description="Ubiquitin-like" evidence="6">
    <location>
        <begin position="205"/>
        <end position="260"/>
    </location>
</feature>
<dbReference type="InterPro" id="IPR051249">
    <property type="entry name" value="NLRP_Inflammasome"/>
</dbReference>
<evidence type="ECO:0000256" key="1">
    <source>
        <dbReference type="ARBA" id="ARBA00004514"/>
    </source>
</evidence>
<dbReference type="GO" id="GO:0005829">
    <property type="term" value="C:cytosol"/>
    <property type="evidence" value="ECO:0007669"/>
    <property type="project" value="UniProtKB-SubCell"/>
</dbReference>
<comment type="subcellular location">
    <subcellularLocation>
        <location evidence="1">Cytoplasm</location>
        <location evidence="1">Cytosol</location>
    </subcellularLocation>
</comment>
<keyword evidence="3" id="KW-0399">Innate immunity</keyword>
<dbReference type="EMBL" id="JAGTTL010000004">
    <property type="protein sequence ID" value="KAK6323290.1"/>
    <property type="molecule type" value="Genomic_DNA"/>
</dbReference>
<feature type="domain" description="CARD" evidence="7">
    <location>
        <begin position="24"/>
        <end position="90"/>
    </location>
</feature>
<dbReference type="PANTHER" id="PTHR46985">
    <property type="entry name" value="NACHT, LRR AND PYD DOMAINS-CONTAINING PROTEIN 1"/>
    <property type="match status" value="1"/>
</dbReference>
<gene>
    <name evidence="8" type="ORF">J4Q44_G00056290</name>
</gene>